<evidence type="ECO:0000313" key="1">
    <source>
        <dbReference type="EMBL" id="CAA9398719.1"/>
    </source>
</evidence>
<dbReference type="EMBL" id="CADCTY010001994">
    <property type="protein sequence ID" value="CAA9398719.1"/>
    <property type="molecule type" value="Genomic_DNA"/>
</dbReference>
<proteinExistence type="predicted"/>
<gene>
    <name evidence="1" type="ORF">AVDCRST_MAG94-5792</name>
</gene>
<protein>
    <submittedName>
        <fullName evidence="1">Uncharacterized protein</fullName>
    </submittedName>
</protein>
<name>A0A6J4NUQ4_9CYAN</name>
<organism evidence="1">
    <name type="scientific">uncultured Leptolyngbya sp</name>
    <dbReference type="NCBI Taxonomy" id="332963"/>
    <lineage>
        <taxon>Bacteria</taxon>
        <taxon>Bacillati</taxon>
        <taxon>Cyanobacteriota</taxon>
        <taxon>Cyanophyceae</taxon>
        <taxon>Leptolyngbyales</taxon>
        <taxon>Leptolyngbyaceae</taxon>
        <taxon>Leptolyngbya group</taxon>
        <taxon>Leptolyngbya</taxon>
        <taxon>environmental samples</taxon>
    </lineage>
</organism>
<reference evidence="1" key="1">
    <citation type="submission" date="2020-02" db="EMBL/GenBank/DDBJ databases">
        <authorList>
            <person name="Meier V. D."/>
        </authorList>
    </citation>
    <scope>NUCLEOTIDE SEQUENCE</scope>
    <source>
        <strain evidence="1">AVDCRST_MAG94</strain>
    </source>
</reference>
<accession>A0A6J4NUQ4</accession>
<dbReference type="AlphaFoldDB" id="A0A6J4NUQ4"/>
<sequence>MKAMTETFLETGWDGEAEARQARDDRAAALTAQGFVCSCQDLWNVAGRRVFLLEAAQPEREAIRVESTKTRLDAKAKPIKRKLLDFEIF</sequence>